<keyword evidence="2" id="KW-1185">Reference proteome</keyword>
<gene>
    <name evidence="1" type="ORF">EVAR_57335_1</name>
</gene>
<accession>A0A4C2A0Y0</accession>
<protein>
    <submittedName>
        <fullName evidence="1">Uncharacterized protein</fullName>
    </submittedName>
</protein>
<dbReference type="OrthoDB" id="411871at2759"/>
<name>A0A4C2A0Y0_EUMVA</name>
<dbReference type="EMBL" id="BGZK01002312">
    <property type="protein sequence ID" value="GBP92823.1"/>
    <property type="molecule type" value="Genomic_DNA"/>
</dbReference>
<proteinExistence type="predicted"/>
<reference evidence="1 2" key="1">
    <citation type="journal article" date="2019" name="Commun. Biol.">
        <title>The bagworm genome reveals a unique fibroin gene that provides high tensile strength.</title>
        <authorList>
            <person name="Kono N."/>
            <person name="Nakamura H."/>
            <person name="Ohtoshi R."/>
            <person name="Tomita M."/>
            <person name="Numata K."/>
            <person name="Arakawa K."/>
        </authorList>
    </citation>
    <scope>NUCLEOTIDE SEQUENCE [LARGE SCALE GENOMIC DNA]</scope>
</reference>
<dbReference type="AlphaFoldDB" id="A0A4C2A0Y0"/>
<organism evidence="1 2">
    <name type="scientific">Eumeta variegata</name>
    <name type="common">Bagworm moth</name>
    <name type="synonym">Eumeta japonica</name>
    <dbReference type="NCBI Taxonomy" id="151549"/>
    <lineage>
        <taxon>Eukaryota</taxon>
        <taxon>Metazoa</taxon>
        <taxon>Ecdysozoa</taxon>
        <taxon>Arthropoda</taxon>
        <taxon>Hexapoda</taxon>
        <taxon>Insecta</taxon>
        <taxon>Pterygota</taxon>
        <taxon>Neoptera</taxon>
        <taxon>Endopterygota</taxon>
        <taxon>Lepidoptera</taxon>
        <taxon>Glossata</taxon>
        <taxon>Ditrysia</taxon>
        <taxon>Tineoidea</taxon>
        <taxon>Psychidae</taxon>
        <taxon>Oiketicinae</taxon>
        <taxon>Eumeta</taxon>
    </lineage>
</organism>
<sequence>MPIGPYLDRVRYVCSKLGTDKIILGAMSAWVYGGAANAMMHAVSISATSSILRVHMNEGNTPTFEVYRIVKSVVDVTACSSALDRAEGWQVVRDILGP</sequence>
<evidence type="ECO:0000313" key="1">
    <source>
        <dbReference type="EMBL" id="GBP92823.1"/>
    </source>
</evidence>
<comment type="caution">
    <text evidence="1">The sequence shown here is derived from an EMBL/GenBank/DDBJ whole genome shotgun (WGS) entry which is preliminary data.</text>
</comment>
<evidence type="ECO:0000313" key="2">
    <source>
        <dbReference type="Proteomes" id="UP000299102"/>
    </source>
</evidence>
<dbReference type="Proteomes" id="UP000299102">
    <property type="component" value="Unassembled WGS sequence"/>
</dbReference>